<name>A0ABM9EXA7_9BACI</name>
<feature type="transmembrane region" description="Helical" evidence="1">
    <location>
        <begin position="15"/>
        <end position="33"/>
    </location>
</feature>
<organism evidence="2 3">
    <name type="scientific">Neobacillus rhizosphaerae</name>
    <dbReference type="NCBI Taxonomy" id="2880965"/>
    <lineage>
        <taxon>Bacteria</taxon>
        <taxon>Bacillati</taxon>
        <taxon>Bacillota</taxon>
        <taxon>Bacilli</taxon>
        <taxon>Bacillales</taxon>
        <taxon>Bacillaceae</taxon>
        <taxon>Neobacillus</taxon>
    </lineage>
</organism>
<evidence type="ECO:0008006" key="4">
    <source>
        <dbReference type="Google" id="ProtNLM"/>
    </source>
</evidence>
<keyword evidence="3" id="KW-1185">Reference proteome</keyword>
<evidence type="ECO:0000256" key="1">
    <source>
        <dbReference type="SAM" id="Phobius"/>
    </source>
</evidence>
<proteinExistence type="predicted"/>
<dbReference type="EMBL" id="CALBWS010000044">
    <property type="protein sequence ID" value="CAH2717302.1"/>
    <property type="molecule type" value="Genomic_DNA"/>
</dbReference>
<dbReference type="Proteomes" id="UP000838308">
    <property type="component" value="Unassembled WGS sequence"/>
</dbReference>
<keyword evidence="1" id="KW-0472">Membrane</keyword>
<evidence type="ECO:0000313" key="3">
    <source>
        <dbReference type="Proteomes" id="UP000838308"/>
    </source>
</evidence>
<comment type="caution">
    <text evidence="2">The sequence shown here is derived from an EMBL/GenBank/DDBJ whole genome shotgun (WGS) entry which is preliminary data.</text>
</comment>
<gene>
    <name evidence="2" type="ORF">BACCIP111895_04494</name>
</gene>
<protein>
    <recommendedName>
        <fullName evidence="4">Preprotein translocase subunit YajC</fullName>
    </recommendedName>
</protein>
<keyword evidence="1" id="KW-0812">Transmembrane</keyword>
<accession>A0ABM9EXA7</accession>
<dbReference type="RefSeq" id="WP_264760479.1">
    <property type="nucleotide sequence ID" value="NZ_CALBWS010000044.1"/>
</dbReference>
<sequence>MALTDLPTIEPSKGGIFLFLLSIAVFIFFFTQAKESDVSQMR</sequence>
<keyword evidence="1" id="KW-1133">Transmembrane helix</keyword>
<evidence type="ECO:0000313" key="2">
    <source>
        <dbReference type="EMBL" id="CAH2717302.1"/>
    </source>
</evidence>
<reference evidence="2" key="1">
    <citation type="submission" date="2022-04" db="EMBL/GenBank/DDBJ databases">
        <authorList>
            <person name="Criscuolo A."/>
        </authorList>
    </citation>
    <scope>NUCLEOTIDE SEQUENCE</scope>
    <source>
        <strain evidence="2">CIP111895</strain>
    </source>
</reference>